<organism evidence="1 2">
    <name type="scientific">Acrasis kona</name>
    <dbReference type="NCBI Taxonomy" id="1008807"/>
    <lineage>
        <taxon>Eukaryota</taxon>
        <taxon>Discoba</taxon>
        <taxon>Heterolobosea</taxon>
        <taxon>Tetramitia</taxon>
        <taxon>Eutetramitia</taxon>
        <taxon>Acrasidae</taxon>
        <taxon>Acrasis</taxon>
    </lineage>
</organism>
<accession>A0AAW2ZCG8</accession>
<feature type="non-terminal residue" evidence="1">
    <location>
        <position position="1"/>
    </location>
</feature>
<dbReference type="Proteomes" id="UP001431209">
    <property type="component" value="Unassembled WGS sequence"/>
</dbReference>
<evidence type="ECO:0000313" key="2">
    <source>
        <dbReference type="Proteomes" id="UP001431209"/>
    </source>
</evidence>
<gene>
    <name evidence="1" type="ORF">AKO1_001937</name>
</gene>
<protein>
    <recommendedName>
        <fullName evidence="3">Transposase</fullName>
    </recommendedName>
</protein>
<sequence>WARFDTLLQSQKITPMFHRRVRSTVEHEKYYKAMESLIFLLFLSPLLVEVLSTPLFKHHMSLVSCLLALLDKRITVSKLNKIEATLYEYLFFFQVHYGDHNVTLNLHHLIHLVKIVRMHGPLWCYSCFHFEGYNHILLKGVHGSNQCHIQAARSMDMYRIIKQREKIVDDARYFEAKPRNYGSVKESMIKSDDCLKINEHVILWDKKNALEYRKASVRGAVVEAKASATNISFHNFYAQLRSGMFVIVDSIYVHTARSGTKSYRMNVWPIREGKKEEKIIREVDELDRSCIGLVMSDGKYFLTPVLESLKYML</sequence>
<name>A0AAW2ZCG8_9EUKA</name>
<evidence type="ECO:0008006" key="3">
    <source>
        <dbReference type="Google" id="ProtNLM"/>
    </source>
</evidence>
<keyword evidence="2" id="KW-1185">Reference proteome</keyword>
<comment type="caution">
    <text evidence="1">The sequence shown here is derived from an EMBL/GenBank/DDBJ whole genome shotgun (WGS) entry which is preliminary data.</text>
</comment>
<dbReference type="PANTHER" id="PTHR46579">
    <property type="entry name" value="F5/8 TYPE C DOMAIN-CONTAINING PROTEIN-RELATED"/>
    <property type="match status" value="1"/>
</dbReference>
<evidence type="ECO:0000313" key="1">
    <source>
        <dbReference type="EMBL" id="KAL0486322.1"/>
    </source>
</evidence>
<dbReference type="AlphaFoldDB" id="A0AAW2ZCG8"/>
<proteinExistence type="predicted"/>
<dbReference type="EMBL" id="JAOPGA020001217">
    <property type="protein sequence ID" value="KAL0486322.1"/>
    <property type="molecule type" value="Genomic_DNA"/>
</dbReference>
<dbReference type="PANTHER" id="PTHR46579:SF1">
    <property type="entry name" value="F5_8 TYPE C DOMAIN-CONTAINING PROTEIN"/>
    <property type="match status" value="1"/>
</dbReference>
<reference evidence="1 2" key="1">
    <citation type="submission" date="2024-03" db="EMBL/GenBank/DDBJ databases">
        <title>The Acrasis kona genome and developmental transcriptomes reveal deep origins of eukaryotic multicellular pathways.</title>
        <authorList>
            <person name="Sheikh S."/>
            <person name="Fu C.-J."/>
            <person name="Brown M.W."/>
            <person name="Baldauf S.L."/>
        </authorList>
    </citation>
    <scope>NUCLEOTIDE SEQUENCE [LARGE SCALE GENOMIC DNA]</scope>
    <source>
        <strain evidence="1 2">ATCC MYA-3509</strain>
    </source>
</reference>